<dbReference type="EMBL" id="LATX01002064">
    <property type="protein sequence ID" value="KTB34550.1"/>
    <property type="molecule type" value="Genomic_DNA"/>
</dbReference>
<feature type="region of interest" description="Disordered" evidence="2">
    <location>
        <begin position="344"/>
        <end position="372"/>
    </location>
</feature>
<keyword evidence="1" id="KW-0175">Coiled coil</keyword>
<evidence type="ECO:0000313" key="4">
    <source>
        <dbReference type="Proteomes" id="UP000054988"/>
    </source>
</evidence>
<comment type="caution">
    <text evidence="3">The sequence shown here is derived from an EMBL/GenBank/DDBJ whole genome shotgun (WGS) entry which is preliminary data.</text>
</comment>
<dbReference type="Proteomes" id="UP000054988">
    <property type="component" value="Unassembled WGS sequence"/>
</dbReference>
<evidence type="ECO:0000256" key="1">
    <source>
        <dbReference type="SAM" id="Coils"/>
    </source>
</evidence>
<evidence type="ECO:0000313" key="3">
    <source>
        <dbReference type="EMBL" id="KTB34550.1"/>
    </source>
</evidence>
<proteinExistence type="predicted"/>
<dbReference type="eggNOG" id="ENOG502R0WK">
    <property type="taxonomic scope" value="Eukaryota"/>
</dbReference>
<evidence type="ECO:0000256" key="2">
    <source>
        <dbReference type="SAM" id="MobiDB-lite"/>
    </source>
</evidence>
<reference evidence="3 4" key="1">
    <citation type="submission" date="2015-12" db="EMBL/GenBank/DDBJ databases">
        <title>Draft genome sequence of Moniliophthora roreri, the causal agent of frosty pod rot of cacao.</title>
        <authorList>
            <person name="Aime M.C."/>
            <person name="Diaz-Valderrama J.R."/>
            <person name="Kijpornyongpan T."/>
            <person name="Phillips-Mora W."/>
        </authorList>
    </citation>
    <scope>NUCLEOTIDE SEQUENCE [LARGE SCALE GENOMIC DNA]</scope>
    <source>
        <strain evidence="3 4">MCA 2952</strain>
    </source>
</reference>
<name>A0A0W0FE07_MONRR</name>
<organism evidence="3 4">
    <name type="scientific">Moniliophthora roreri</name>
    <name type="common">Frosty pod rot fungus</name>
    <name type="synonym">Monilia roreri</name>
    <dbReference type="NCBI Taxonomy" id="221103"/>
    <lineage>
        <taxon>Eukaryota</taxon>
        <taxon>Fungi</taxon>
        <taxon>Dikarya</taxon>
        <taxon>Basidiomycota</taxon>
        <taxon>Agaricomycotina</taxon>
        <taxon>Agaricomycetes</taxon>
        <taxon>Agaricomycetidae</taxon>
        <taxon>Agaricales</taxon>
        <taxon>Marasmiineae</taxon>
        <taxon>Marasmiaceae</taxon>
        <taxon>Moniliophthora</taxon>
    </lineage>
</organism>
<feature type="coiled-coil region" evidence="1">
    <location>
        <begin position="40"/>
        <end position="99"/>
    </location>
</feature>
<accession>A0A0W0FE07</accession>
<dbReference type="AlphaFoldDB" id="A0A0W0FE07"/>
<gene>
    <name evidence="3" type="ORF">WG66_12879</name>
</gene>
<feature type="compositionally biased region" description="Polar residues" evidence="2">
    <location>
        <begin position="344"/>
        <end position="361"/>
    </location>
</feature>
<protein>
    <submittedName>
        <fullName evidence="3">Uncharacterized protein</fullName>
    </submittedName>
</protein>
<sequence>MASYILSSADIGIQRAFAEEATLRAVSEFRKELTQVWNDLRTSRERTDALEEEVNKLRKTSRERLDEMENEVKVAKQEAEDAKAAVQKLKAKMKSKLSALADRITVAEETLEQQGVEPETAPSTAAEQKPGHIYKTLFDEVKQMEMFQGPFKLRGQAASVSFMRMEACYEMGWQREFSDRLTKACSNSKDCTRNGFLYFPGRVAFAGQHGLAMVPMAQTSTEHGFELASTFDGLSNVEWELFHDRSMLGGPAKSTKIFYAGTFQCVELKDLHPDGMKYYTFLESNHGFSFDSLIQAVVEAQVQKPLLRRDEIRSLIFSGAVKIEFIGLKMVGFNEELYRCVTSNDTASSGTKRPQDSSASGSAPKPKRTKRS</sequence>